<dbReference type="NCBIfam" id="TIGR00180">
    <property type="entry name" value="parB_part"/>
    <property type="match status" value="1"/>
</dbReference>
<feature type="domain" description="ParB-like N-terminal" evidence="6">
    <location>
        <begin position="44"/>
        <end position="136"/>
    </location>
</feature>
<dbReference type="EMBL" id="CP023036">
    <property type="protein sequence ID" value="AXY21862.1"/>
    <property type="molecule type" value="Genomic_DNA"/>
</dbReference>
<evidence type="ECO:0000256" key="2">
    <source>
        <dbReference type="ARBA" id="ARBA00022829"/>
    </source>
</evidence>
<evidence type="ECO:0000256" key="3">
    <source>
        <dbReference type="ARBA" id="ARBA00023125"/>
    </source>
</evidence>
<dbReference type="Proteomes" id="UP000264120">
    <property type="component" value="Chromosome"/>
</dbReference>
<dbReference type="Gene3D" id="3.90.1530.30">
    <property type="match status" value="1"/>
</dbReference>
<dbReference type="Gene3D" id="1.10.10.2830">
    <property type="match status" value="1"/>
</dbReference>
<accession>A0A347WAG9</accession>
<proteinExistence type="inferred from homology"/>
<evidence type="ECO:0000313" key="7">
    <source>
        <dbReference type="EMBL" id="AXY21862.1"/>
    </source>
</evidence>
<dbReference type="FunFam" id="1.10.10.2830:FF:000001">
    <property type="entry name" value="Chromosome partitioning protein ParB"/>
    <property type="match status" value="1"/>
</dbReference>
<evidence type="ECO:0000256" key="1">
    <source>
        <dbReference type="ARBA" id="ARBA00006295"/>
    </source>
</evidence>
<dbReference type="GO" id="GO:0003677">
    <property type="term" value="F:DNA binding"/>
    <property type="evidence" value="ECO:0007669"/>
    <property type="project" value="UniProtKB-KW"/>
</dbReference>
<dbReference type="PANTHER" id="PTHR33375">
    <property type="entry name" value="CHROMOSOME-PARTITIONING PROTEIN PARB-RELATED"/>
    <property type="match status" value="1"/>
</dbReference>
<evidence type="ECO:0000313" key="8">
    <source>
        <dbReference type="Proteomes" id="UP000264120"/>
    </source>
</evidence>
<dbReference type="FunFam" id="3.90.1530.30:FF:000001">
    <property type="entry name" value="Chromosome partitioning protein ParB"/>
    <property type="match status" value="1"/>
</dbReference>
<keyword evidence="8" id="KW-1185">Reference proteome</keyword>
<comment type="similarity">
    <text evidence="1">Belongs to the ParB family.</text>
</comment>
<dbReference type="SUPFAM" id="SSF110849">
    <property type="entry name" value="ParB/Sulfiredoxin"/>
    <property type="match status" value="1"/>
</dbReference>
<evidence type="ECO:0000259" key="6">
    <source>
        <dbReference type="SMART" id="SM00470"/>
    </source>
</evidence>
<keyword evidence="3" id="KW-0238">DNA-binding</keyword>
<dbReference type="InterPro" id="IPR004437">
    <property type="entry name" value="ParB/RepB/Spo0J"/>
</dbReference>
<dbReference type="RefSeq" id="WP_102324996.1">
    <property type="nucleotide sequence ID" value="NZ_CP023036.1"/>
</dbReference>
<keyword evidence="2" id="KW-0159">Chromosome partition</keyword>
<gene>
    <name evidence="7" type="primary">parB</name>
    <name evidence="7" type="ORF">CD178_01067</name>
</gene>
<dbReference type="SMART" id="SM00470">
    <property type="entry name" value="ParB"/>
    <property type="match status" value="1"/>
</dbReference>
<dbReference type="KEGG" id="ksc:CD178_01067"/>
<feature type="region of interest" description="Disordered" evidence="5">
    <location>
        <begin position="236"/>
        <end position="256"/>
    </location>
</feature>
<dbReference type="GO" id="GO:0007059">
    <property type="term" value="P:chromosome segregation"/>
    <property type="evidence" value="ECO:0007669"/>
    <property type="project" value="UniProtKB-KW"/>
</dbReference>
<protein>
    <submittedName>
        <fullName evidence="7">Putative chromosome-partitioning protein ParB</fullName>
    </submittedName>
</protein>
<dbReference type="OrthoDB" id="9802051at2"/>
<dbReference type="AlphaFoldDB" id="A0A347WAG9"/>
<name>A0A347WAG9_9PROT</name>
<dbReference type="InterPro" id="IPR003115">
    <property type="entry name" value="ParB_N"/>
</dbReference>
<dbReference type="CDD" id="cd16393">
    <property type="entry name" value="SPO0J_N"/>
    <property type="match status" value="1"/>
</dbReference>
<dbReference type="InterPro" id="IPR057240">
    <property type="entry name" value="ParB_dimer_C"/>
</dbReference>
<evidence type="ECO:0000256" key="5">
    <source>
        <dbReference type="SAM" id="MobiDB-lite"/>
    </source>
</evidence>
<dbReference type="InterPro" id="IPR050336">
    <property type="entry name" value="Chromosome_partition/occlusion"/>
</dbReference>
<evidence type="ECO:0000256" key="4">
    <source>
        <dbReference type="ARBA" id="ARBA00025472"/>
    </source>
</evidence>
<dbReference type="PANTHER" id="PTHR33375:SF1">
    <property type="entry name" value="CHROMOSOME-PARTITIONING PROTEIN PARB-RELATED"/>
    <property type="match status" value="1"/>
</dbReference>
<dbReference type="GO" id="GO:0005694">
    <property type="term" value="C:chromosome"/>
    <property type="evidence" value="ECO:0007669"/>
    <property type="project" value="TreeGrafter"/>
</dbReference>
<dbReference type="Pfam" id="PF17762">
    <property type="entry name" value="HTH_ParB"/>
    <property type="match status" value="1"/>
</dbReference>
<dbReference type="Pfam" id="PF23552">
    <property type="entry name" value="ParB_C"/>
    <property type="match status" value="1"/>
</dbReference>
<comment type="function">
    <text evidence="4">Involved in chromosome partition. Localize to both poles of the predivisional cell following completion of DNA replication. Binds to the DNA origin of replication.</text>
</comment>
<reference evidence="7 8" key="1">
    <citation type="submission" date="2017-08" db="EMBL/GenBank/DDBJ databases">
        <title>Complete genome sequence of Gluconacetobacter saccharivorans CV1 isolated from Fermented Vinegar.</title>
        <authorList>
            <person name="Kim S.-Y."/>
        </authorList>
    </citation>
    <scope>NUCLEOTIDE SEQUENCE [LARGE SCALE GENOMIC DNA]</scope>
    <source>
        <strain evidence="7 8">CV1</strain>
    </source>
</reference>
<dbReference type="Pfam" id="PF02195">
    <property type="entry name" value="ParB_N"/>
    <property type="match status" value="1"/>
</dbReference>
<dbReference type="InterPro" id="IPR036086">
    <property type="entry name" value="ParB/Sulfiredoxin_sf"/>
</dbReference>
<organism evidence="7 8">
    <name type="scientific">Komagataeibacter saccharivorans</name>
    <dbReference type="NCBI Taxonomy" id="265959"/>
    <lineage>
        <taxon>Bacteria</taxon>
        <taxon>Pseudomonadati</taxon>
        <taxon>Pseudomonadota</taxon>
        <taxon>Alphaproteobacteria</taxon>
        <taxon>Acetobacterales</taxon>
        <taxon>Acetobacteraceae</taxon>
        <taxon>Komagataeibacter</taxon>
    </lineage>
</organism>
<dbReference type="InterPro" id="IPR041468">
    <property type="entry name" value="HTH_ParB/Spo0J"/>
</dbReference>
<sequence>MKTRKDAARPRLGRGLAALLGEQVNMLPAAPAVEGRRSGGEIISSLPVDVLEPSPFQPRQQMEPGALDELASSIRVRGVLQPILVRPHPQRNGVYQIIAGERRWRASQIAGLHDVPVHIRALDDGDAMAAALVENLQRADLNAIEEAEGLQRLLDDYELTQDELASAIGKSRPHVANMVRLLQLPPPVRDAVRHRGLSAGHARALLAHADPVAALKVVLGQGLNVRQTEALAKQHERKAAATREKAEKSARNPEITSLERELTARLGVKVQITFDGKGGSIKIDYRSLEQFDGLLRLLQQ</sequence>